<protein>
    <submittedName>
        <fullName evidence="1">Uncharacterized protein</fullName>
    </submittedName>
</protein>
<organism evidence="1 2">
    <name type="scientific">Massilia aerilata</name>
    <dbReference type="NCBI Taxonomy" id="453817"/>
    <lineage>
        <taxon>Bacteria</taxon>
        <taxon>Pseudomonadati</taxon>
        <taxon>Pseudomonadota</taxon>
        <taxon>Betaproteobacteria</taxon>
        <taxon>Burkholderiales</taxon>
        <taxon>Oxalobacteraceae</taxon>
        <taxon>Telluria group</taxon>
        <taxon>Massilia</taxon>
    </lineage>
</organism>
<accession>A0ABW0S4Y8</accession>
<evidence type="ECO:0000313" key="1">
    <source>
        <dbReference type="EMBL" id="MFC5550268.1"/>
    </source>
</evidence>
<evidence type="ECO:0000313" key="2">
    <source>
        <dbReference type="Proteomes" id="UP001596086"/>
    </source>
</evidence>
<proteinExistence type="predicted"/>
<keyword evidence="2" id="KW-1185">Reference proteome</keyword>
<dbReference type="RefSeq" id="WP_379772606.1">
    <property type="nucleotide sequence ID" value="NZ_JBHSMZ010000014.1"/>
</dbReference>
<dbReference type="EMBL" id="JBHSMZ010000014">
    <property type="protein sequence ID" value="MFC5550268.1"/>
    <property type="molecule type" value="Genomic_DNA"/>
</dbReference>
<sequence>MATDLNSVPDETYERWLREAGGVSDPDSPTEENLVNLFSNTLRETIPEARAKGLVDVANMALALADKTLGSQVPVAKCLIIDLH</sequence>
<reference evidence="2" key="1">
    <citation type="journal article" date="2019" name="Int. J. Syst. Evol. Microbiol.">
        <title>The Global Catalogue of Microorganisms (GCM) 10K type strain sequencing project: providing services to taxonomists for standard genome sequencing and annotation.</title>
        <authorList>
            <consortium name="The Broad Institute Genomics Platform"/>
            <consortium name="The Broad Institute Genome Sequencing Center for Infectious Disease"/>
            <person name="Wu L."/>
            <person name="Ma J."/>
        </authorList>
    </citation>
    <scope>NUCLEOTIDE SEQUENCE [LARGE SCALE GENOMIC DNA]</scope>
    <source>
        <strain evidence="2">CGMCC 4.5798</strain>
    </source>
</reference>
<dbReference type="Proteomes" id="UP001596086">
    <property type="component" value="Unassembled WGS sequence"/>
</dbReference>
<comment type="caution">
    <text evidence="1">The sequence shown here is derived from an EMBL/GenBank/DDBJ whole genome shotgun (WGS) entry which is preliminary data.</text>
</comment>
<name>A0ABW0S4Y8_9BURK</name>
<gene>
    <name evidence="1" type="ORF">ACFPO9_17265</name>
</gene>